<dbReference type="SMART" id="SM00347">
    <property type="entry name" value="HTH_MARR"/>
    <property type="match status" value="1"/>
</dbReference>
<dbReference type="EMBL" id="FOZL01000001">
    <property type="protein sequence ID" value="SFS04610.1"/>
    <property type="molecule type" value="Genomic_DNA"/>
</dbReference>
<evidence type="ECO:0000313" key="3">
    <source>
        <dbReference type="Proteomes" id="UP000199024"/>
    </source>
</evidence>
<evidence type="ECO:0000313" key="2">
    <source>
        <dbReference type="EMBL" id="SFS04610.1"/>
    </source>
</evidence>
<reference evidence="2 3" key="1">
    <citation type="submission" date="2016-10" db="EMBL/GenBank/DDBJ databases">
        <authorList>
            <person name="de Groot N.N."/>
        </authorList>
    </citation>
    <scope>NUCLEOTIDE SEQUENCE [LARGE SCALE GENOMIC DNA]</scope>
    <source>
        <strain evidence="2 3">DSM 21001</strain>
    </source>
</reference>
<evidence type="ECO:0000259" key="1">
    <source>
        <dbReference type="SMART" id="SM00347"/>
    </source>
</evidence>
<dbReference type="OrthoDB" id="165131at2"/>
<dbReference type="InterPro" id="IPR000835">
    <property type="entry name" value="HTH_MarR-typ"/>
</dbReference>
<keyword evidence="2" id="KW-0238">DNA-binding</keyword>
<name>A0A1I6LMU8_9BACT</name>
<dbReference type="GO" id="GO:0003677">
    <property type="term" value="F:DNA binding"/>
    <property type="evidence" value="ECO:0007669"/>
    <property type="project" value="UniProtKB-KW"/>
</dbReference>
<dbReference type="Gene3D" id="1.10.10.10">
    <property type="entry name" value="Winged helix-like DNA-binding domain superfamily/Winged helix DNA-binding domain"/>
    <property type="match status" value="1"/>
</dbReference>
<dbReference type="InterPro" id="IPR036388">
    <property type="entry name" value="WH-like_DNA-bd_sf"/>
</dbReference>
<dbReference type="InterPro" id="IPR039422">
    <property type="entry name" value="MarR/SlyA-like"/>
</dbReference>
<keyword evidence="3" id="KW-1185">Reference proteome</keyword>
<dbReference type="Proteomes" id="UP000199024">
    <property type="component" value="Unassembled WGS sequence"/>
</dbReference>
<organism evidence="2 3">
    <name type="scientific">Granulicella pectinivorans</name>
    <dbReference type="NCBI Taxonomy" id="474950"/>
    <lineage>
        <taxon>Bacteria</taxon>
        <taxon>Pseudomonadati</taxon>
        <taxon>Acidobacteriota</taxon>
        <taxon>Terriglobia</taxon>
        <taxon>Terriglobales</taxon>
        <taxon>Acidobacteriaceae</taxon>
        <taxon>Granulicella</taxon>
    </lineage>
</organism>
<dbReference type="InterPro" id="IPR036390">
    <property type="entry name" value="WH_DNA-bd_sf"/>
</dbReference>
<feature type="domain" description="HTH marR-type" evidence="1">
    <location>
        <begin position="26"/>
        <end position="127"/>
    </location>
</feature>
<dbReference type="PANTHER" id="PTHR33164:SF43">
    <property type="entry name" value="HTH-TYPE TRANSCRIPTIONAL REPRESSOR YETL"/>
    <property type="match status" value="1"/>
</dbReference>
<dbReference type="GO" id="GO:0006950">
    <property type="term" value="P:response to stress"/>
    <property type="evidence" value="ECO:0007669"/>
    <property type="project" value="TreeGrafter"/>
</dbReference>
<sequence>MSLPELMCACATVRRASRLVTRRYDQHLREFGLETTQFALLSAVEAQPGKSQVALGATLGFEKATLSRNLRLLEKKGWVRGTSLTEDGRALMARAKIGWKRAHAELQSAMGKDDWDAMWRGLRAMTAAADGMLTRRFDA</sequence>
<dbReference type="STRING" id="474950.SAMN05421771_0947"/>
<dbReference type="AlphaFoldDB" id="A0A1I6LMU8"/>
<accession>A0A1I6LMU8</accession>
<dbReference type="SUPFAM" id="SSF46785">
    <property type="entry name" value="Winged helix' DNA-binding domain"/>
    <property type="match status" value="1"/>
</dbReference>
<dbReference type="RefSeq" id="WP_089837077.1">
    <property type="nucleotide sequence ID" value="NZ_FOZL01000001.1"/>
</dbReference>
<dbReference type="GO" id="GO:0003700">
    <property type="term" value="F:DNA-binding transcription factor activity"/>
    <property type="evidence" value="ECO:0007669"/>
    <property type="project" value="InterPro"/>
</dbReference>
<dbReference type="PANTHER" id="PTHR33164">
    <property type="entry name" value="TRANSCRIPTIONAL REGULATOR, MARR FAMILY"/>
    <property type="match status" value="1"/>
</dbReference>
<dbReference type="Pfam" id="PF12802">
    <property type="entry name" value="MarR_2"/>
    <property type="match status" value="1"/>
</dbReference>
<protein>
    <submittedName>
        <fullName evidence="2">DNA-binding transcriptional regulator, MarR family</fullName>
    </submittedName>
</protein>
<gene>
    <name evidence="2" type="ORF">SAMN05421771_0947</name>
</gene>
<proteinExistence type="predicted"/>